<dbReference type="GO" id="GO:0005524">
    <property type="term" value="F:ATP binding"/>
    <property type="evidence" value="ECO:0007669"/>
    <property type="project" value="UniProtKB-KW"/>
</dbReference>
<reference evidence="13" key="3">
    <citation type="submission" date="2025-09" db="UniProtKB">
        <authorList>
            <consortium name="Ensembl"/>
        </authorList>
    </citation>
    <scope>IDENTIFICATION</scope>
</reference>
<evidence type="ECO:0000259" key="12">
    <source>
        <dbReference type="PROSITE" id="PS50011"/>
    </source>
</evidence>
<keyword evidence="14" id="KW-1185">Reference proteome</keyword>
<feature type="domain" description="Protein kinase" evidence="12">
    <location>
        <begin position="178"/>
        <end position="442"/>
    </location>
</feature>
<evidence type="ECO:0000256" key="10">
    <source>
        <dbReference type="ARBA" id="ARBA00051680"/>
    </source>
</evidence>
<dbReference type="PANTHER" id="PTHR22974">
    <property type="entry name" value="MIXED LINEAGE PROTEIN KINASE"/>
    <property type="match status" value="1"/>
</dbReference>
<dbReference type="GO" id="GO:0004713">
    <property type="term" value="F:protein tyrosine kinase activity"/>
    <property type="evidence" value="ECO:0007669"/>
    <property type="project" value="UniProtKB-KW"/>
</dbReference>
<evidence type="ECO:0000313" key="13">
    <source>
        <dbReference type="Ensembl" id="ENSMMDP00005021275.1"/>
    </source>
</evidence>
<dbReference type="GO" id="GO:0005634">
    <property type="term" value="C:nucleus"/>
    <property type="evidence" value="ECO:0007669"/>
    <property type="project" value="TreeGrafter"/>
</dbReference>
<keyword evidence="5" id="KW-0418">Kinase</keyword>
<dbReference type="GO" id="GO:0000280">
    <property type="term" value="P:nuclear division"/>
    <property type="evidence" value="ECO:0007669"/>
    <property type="project" value="UniProtKB-ARBA"/>
</dbReference>
<keyword evidence="7" id="KW-0829">Tyrosine-protein kinase</keyword>
<dbReference type="FunFam" id="1.25.40.10:FF:000101">
    <property type="entry name" value="Dual specificity protein kinase TTK"/>
    <property type="match status" value="1"/>
</dbReference>
<name>A0A667XUE6_9TELE</name>
<dbReference type="AlphaFoldDB" id="A0A667XUE6"/>
<dbReference type="InterPro" id="IPR011009">
    <property type="entry name" value="Kinase-like_dom_sf"/>
</dbReference>
<comment type="catalytic activity">
    <reaction evidence="8">
        <text>L-seryl-[protein] + ATP = O-phospho-L-seryl-[protein] + ADP + H(+)</text>
        <dbReference type="Rhea" id="RHEA:17989"/>
        <dbReference type="Rhea" id="RHEA-COMP:9863"/>
        <dbReference type="Rhea" id="RHEA-COMP:11604"/>
        <dbReference type="ChEBI" id="CHEBI:15378"/>
        <dbReference type="ChEBI" id="CHEBI:29999"/>
        <dbReference type="ChEBI" id="CHEBI:30616"/>
        <dbReference type="ChEBI" id="CHEBI:83421"/>
        <dbReference type="ChEBI" id="CHEBI:456216"/>
        <dbReference type="EC" id="2.7.12.1"/>
    </reaction>
</comment>
<dbReference type="GO" id="GO:0000776">
    <property type="term" value="C:kinetochore"/>
    <property type="evidence" value="ECO:0007669"/>
    <property type="project" value="TreeGrafter"/>
</dbReference>
<evidence type="ECO:0000256" key="4">
    <source>
        <dbReference type="ARBA" id="ARBA00022741"/>
    </source>
</evidence>
<dbReference type="SUPFAM" id="SSF56112">
    <property type="entry name" value="Protein kinase-like (PK-like)"/>
    <property type="match status" value="1"/>
</dbReference>
<sequence length="474" mass="53861">MEDTTYNFNQVINSNSPESCETYLLNLEKRGNPHTDVGLFTKLKDCYSKVFSRLPLGKHSKNESYARILVRYAELKGIEDPDEAQDHFIVARSNCKGFAFVHIAHAQFEVSQGKVNKAASILHKAQGLNAKPAELLEVAMRNLKAGKKQLLPTEEEQRPPGTELFLLHSKGQTIRITFLFVGGLGISLSFQVYQVLDHKKQLFAVKFVNLEEADAQTVESYKNEIEHLNHLQQYSDQIIKLYDYEITNSYIYMLMECGNLDLNTWLRNRKTVNPLERKFYWKNMLEAVQTIHKHGIVHSDLKPANFVIVNASLKLIDFGIANRIQPDVTSIMKDSQVGTLNYMPPEAIKDTSSKSGKASSKISPKGDVWSLGCILYCMTYGKTPFQSITNQITKLHAIIDPSHEIEFPDISEKDLLDVLKRCLVRNPRERISIAELLEHPYLQLQPQPPPEPGMFSHTVTEPHVHTLLRGSQVC</sequence>
<dbReference type="EC" id="2.7.12.1" evidence="1"/>
<dbReference type="GO" id="GO:0007094">
    <property type="term" value="P:mitotic spindle assembly checkpoint signaling"/>
    <property type="evidence" value="ECO:0007669"/>
    <property type="project" value="TreeGrafter"/>
</dbReference>
<dbReference type="Proteomes" id="UP000472263">
    <property type="component" value="Chromosome 16"/>
</dbReference>
<evidence type="ECO:0000256" key="2">
    <source>
        <dbReference type="ARBA" id="ARBA00022527"/>
    </source>
</evidence>
<evidence type="ECO:0000256" key="9">
    <source>
        <dbReference type="ARBA" id="ARBA00049308"/>
    </source>
</evidence>
<organism evidence="13 14">
    <name type="scientific">Myripristis murdjan</name>
    <name type="common">pinecone soldierfish</name>
    <dbReference type="NCBI Taxonomy" id="586833"/>
    <lineage>
        <taxon>Eukaryota</taxon>
        <taxon>Metazoa</taxon>
        <taxon>Chordata</taxon>
        <taxon>Craniata</taxon>
        <taxon>Vertebrata</taxon>
        <taxon>Euteleostomi</taxon>
        <taxon>Actinopterygii</taxon>
        <taxon>Neopterygii</taxon>
        <taxon>Teleostei</taxon>
        <taxon>Neoteleostei</taxon>
        <taxon>Acanthomorphata</taxon>
        <taxon>Holocentriformes</taxon>
        <taxon>Holocentridae</taxon>
        <taxon>Myripristis</taxon>
    </lineage>
</organism>
<evidence type="ECO:0000256" key="1">
    <source>
        <dbReference type="ARBA" id="ARBA00013203"/>
    </source>
</evidence>
<dbReference type="FunFam" id="3.30.200.20:FF:000131">
    <property type="entry name" value="Dual specificity protein kinase TTK"/>
    <property type="match status" value="1"/>
</dbReference>
<evidence type="ECO:0000256" key="8">
    <source>
        <dbReference type="ARBA" id="ARBA00049003"/>
    </source>
</evidence>
<dbReference type="SMART" id="SM00220">
    <property type="entry name" value="S_TKc"/>
    <property type="match status" value="1"/>
</dbReference>
<dbReference type="PROSITE" id="PS00108">
    <property type="entry name" value="PROTEIN_KINASE_ST"/>
    <property type="match status" value="1"/>
</dbReference>
<evidence type="ECO:0000313" key="14">
    <source>
        <dbReference type="Proteomes" id="UP000472263"/>
    </source>
</evidence>
<protein>
    <recommendedName>
        <fullName evidence="11">Dual specificity protein kinase TTK</fullName>
        <ecNumber evidence="1">2.7.12.1</ecNumber>
    </recommendedName>
</protein>
<keyword evidence="2" id="KW-0723">Serine/threonine-protein kinase</keyword>
<dbReference type="Ensembl" id="ENSMMDT00005021761.1">
    <property type="protein sequence ID" value="ENSMMDP00005021275.1"/>
    <property type="gene ID" value="ENSMMDG00005010396.1"/>
</dbReference>
<gene>
    <name evidence="13" type="primary">ttk</name>
</gene>
<comment type="catalytic activity">
    <reaction evidence="10">
        <text>L-tyrosyl-[protein] + ATP = O-phospho-L-tyrosyl-[protein] + ADP + H(+)</text>
        <dbReference type="Rhea" id="RHEA:10596"/>
        <dbReference type="Rhea" id="RHEA-COMP:10136"/>
        <dbReference type="Rhea" id="RHEA-COMP:20101"/>
        <dbReference type="ChEBI" id="CHEBI:15378"/>
        <dbReference type="ChEBI" id="CHEBI:30616"/>
        <dbReference type="ChEBI" id="CHEBI:46858"/>
        <dbReference type="ChEBI" id="CHEBI:61978"/>
        <dbReference type="ChEBI" id="CHEBI:456216"/>
        <dbReference type="EC" id="2.7.12.1"/>
    </reaction>
</comment>
<accession>A0A667XUE6</accession>
<comment type="catalytic activity">
    <reaction evidence="9">
        <text>L-threonyl-[protein] + ATP = O-phospho-L-threonyl-[protein] + ADP + H(+)</text>
        <dbReference type="Rhea" id="RHEA:46608"/>
        <dbReference type="Rhea" id="RHEA-COMP:11060"/>
        <dbReference type="Rhea" id="RHEA-COMP:11605"/>
        <dbReference type="ChEBI" id="CHEBI:15378"/>
        <dbReference type="ChEBI" id="CHEBI:30013"/>
        <dbReference type="ChEBI" id="CHEBI:30616"/>
        <dbReference type="ChEBI" id="CHEBI:61977"/>
        <dbReference type="ChEBI" id="CHEBI:456216"/>
        <dbReference type="EC" id="2.7.12.1"/>
    </reaction>
</comment>
<reference evidence="13" key="2">
    <citation type="submission" date="2025-08" db="UniProtKB">
        <authorList>
            <consortium name="Ensembl"/>
        </authorList>
    </citation>
    <scope>IDENTIFICATION</scope>
</reference>
<reference evidence="13" key="1">
    <citation type="submission" date="2019-06" db="EMBL/GenBank/DDBJ databases">
        <authorList>
            <consortium name="Wellcome Sanger Institute Data Sharing"/>
        </authorList>
    </citation>
    <scope>NUCLEOTIDE SEQUENCE [LARGE SCALE GENOMIC DNA]</scope>
</reference>
<dbReference type="Gene3D" id="3.30.200.20">
    <property type="entry name" value="Phosphorylase Kinase, domain 1"/>
    <property type="match status" value="1"/>
</dbReference>
<dbReference type="CDD" id="cd14131">
    <property type="entry name" value="PKc_Mps1"/>
    <property type="match status" value="1"/>
</dbReference>
<evidence type="ECO:0000256" key="6">
    <source>
        <dbReference type="ARBA" id="ARBA00022840"/>
    </source>
</evidence>
<dbReference type="Pfam" id="PF00069">
    <property type="entry name" value="Pkinase"/>
    <property type="match status" value="1"/>
</dbReference>
<evidence type="ECO:0000256" key="3">
    <source>
        <dbReference type="ARBA" id="ARBA00022679"/>
    </source>
</evidence>
<dbReference type="GeneTree" id="ENSGT00950000182984"/>
<dbReference type="PANTHER" id="PTHR22974:SF21">
    <property type="entry name" value="DUAL SPECIFICITY PROTEIN KINASE TTK"/>
    <property type="match status" value="1"/>
</dbReference>
<dbReference type="PROSITE" id="PS50011">
    <property type="entry name" value="PROTEIN_KINASE_DOM"/>
    <property type="match status" value="1"/>
</dbReference>
<keyword evidence="3" id="KW-0808">Transferase</keyword>
<dbReference type="InterPro" id="IPR027084">
    <property type="entry name" value="Mps1_cat"/>
</dbReference>
<evidence type="ECO:0000256" key="5">
    <source>
        <dbReference type="ARBA" id="ARBA00022777"/>
    </source>
</evidence>
<dbReference type="FunFam" id="1.10.510.10:FF:000308">
    <property type="entry name" value="Dual specificity protein kinase TTK"/>
    <property type="match status" value="1"/>
</dbReference>
<dbReference type="InterPro" id="IPR000719">
    <property type="entry name" value="Prot_kinase_dom"/>
</dbReference>
<dbReference type="GO" id="GO:0033316">
    <property type="term" value="P:meiotic spindle assembly checkpoint signaling"/>
    <property type="evidence" value="ECO:0007669"/>
    <property type="project" value="TreeGrafter"/>
</dbReference>
<evidence type="ECO:0000256" key="11">
    <source>
        <dbReference type="ARBA" id="ARBA00074660"/>
    </source>
</evidence>
<proteinExistence type="predicted"/>
<dbReference type="Gene3D" id="1.25.40.10">
    <property type="entry name" value="Tetratricopeptide repeat domain"/>
    <property type="match status" value="1"/>
</dbReference>
<keyword evidence="6" id="KW-0067">ATP-binding</keyword>
<dbReference type="GO" id="GO:0034501">
    <property type="term" value="P:protein localization to kinetochore"/>
    <property type="evidence" value="ECO:0007669"/>
    <property type="project" value="TreeGrafter"/>
</dbReference>
<dbReference type="GO" id="GO:0004674">
    <property type="term" value="F:protein serine/threonine kinase activity"/>
    <property type="evidence" value="ECO:0007669"/>
    <property type="project" value="UniProtKB-KW"/>
</dbReference>
<evidence type="ECO:0000256" key="7">
    <source>
        <dbReference type="ARBA" id="ARBA00023137"/>
    </source>
</evidence>
<dbReference type="GO" id="GO:0098813">
    <property type="term" value="P:nuclear chromosome segregation"/>
    <property type="evidence" value="ECO:0007669"/>
    <property type="project" value="UniProtKB-ARBA"/>
</dbReference>
<dbReference type="GO" id="GO:0004712">
    <property type="term" value="F:protein serine/threonine/tyrosine kinase activity"/>
    <property type="evidence" value="ECO:0007669"/>
    <property type="project" value="UniProtKB-EC"/>
</dbReference>
<dbReference type="InterPro" id="IPR008271">
    <property type="entry name" value="Ser/Thr_kinase_AS"/>
</dbReference>
<keyword evidence="4" id="KW-0547">Nucleotide-binding</keyword>
<dbReference type="InterPro" id="IPR011990">
    <property type="entry name" value="TPR-like_helical_dom_sf"/>
</dbReference>
<dbReference type="Gene3D" id="1.10.510.10">
    <property type="entry name" value="Transferase(Phosphotransferase) domain 1"/>
    <property type="match status" value="1"/>
</dbReference>